<dbReference type="AlphaFoldDB" id="A0A542SQ97"/>
<gene>
    <name evidence="1" type="ORF">FB389_1455</name>
</gene>
<keyword evidence="2" id="KW-1185">Reference proteome</keyword>
<dbReference type="OrthoDB" id="3812886at2"/>
<dbReference type="Proteomes" id="UP000316181">
    <property type="component" value="Unassembled WGS sequence"/>
</dbReference>
<evidence type="ECO:0000313" key="2">
    <source>
        <dbReference type="Proteomes" id="UP000316181"/>
    </source>
</evidence>
<dbReference type="EMBL" id="VFNV01000001">
    <property type="protein sequence ID" value="TQK76765.1"/>
    <property type="molecule type" value="Genomic_DNA"/>
</dbReference>
<accession>A0A542SQ97</accession>
<organism evidence="1 2">
    <name type="scientific">Rarobacter incanus</name>
    <dbReference type="NCBI Taxonomy" id="153494"/>
    <lineage>
        <taxon>Bacteria</taxon>
        <taxon>Bacillati</taxon>
        <taxon>Actinomycetota</taxon>
        <taxon>Actinomycetes</taxon>
        <taxon>Micrococcales</taxon>
        <taxon>Rarobacteraceae</taxon>
        <taxon>Rarobacter</taxon>
    </lineage>
</organism>
<evidence type="ECO:0000313" key="1">
    <source>
        <dbReference type="EMBL" id="TQK76765.1"/>
    </source>
</evidence>
<name>A0A542SQ97_9MICO</name>
<sequence length="88" mass="9782">MEPELDLESVEDGLMVLAAAQLMQRNIEFSVGKAGDRGYVFVGEGDSFELWLTNLTAWARANPRDQWPAKVAEWGEFVVARLPGGNEK</sequence>
<protein>
    <submittedName>
        <fullName evidence="1">Uncharacterized protein</fullName>
    </submittedName>
</protein>
<proteinExistence type="predicted"/>
<dbReference type="RefSeq" id="WP_142112264.1">
    <property type="nucleotide sequence ID" value="NZ_BAAATB010000010.1"/>
</dbReference>
<reference evidence="1 2" key="1">
    <citation type="submission" date="2019-06" db="EMBL/GenBank/DDBJ databases">
        <title>Sequencing the genomes of 1000 actinobacteria strains.</title>
        <authorList>
            <person name="Klenk H.-P."/>
        </authorList>
    </citation>
    <scope>NUCLEOTIDE SEQUENCE [LARGE SCALE GENOMIC DNA]</scope>
    <source>
        <strain evidence="1 2">DSM 10596</strain>
    </source>
</reference>
<comment type="caution">
    <text evidence="1">The sequence shown here is derived from an EMBL/GenBank/DDBJ whole genome shotgun (WGS) entry which is preliminary data.</text>
</comment>